<dbReference type="RefSeq" id="WP_248344597.1">
    <property type="nucleotide sequence ID" value="NZ_AP025592.1"/>
</dbReference>
<reference evidence="4" key="1">
    <citation type="journal article" date="2022" name="Int. J. Syst. Evol. Microbiol.">
        <title>Anaeromyxobacter oryzae sp. nov., Anaeromyxobacter diazotrophicus sp. nov. and Anaeromyxobacter paludicola sp. nov., isolated from paddy soils.</title>
        <authorList>
            <person name="Itoh H."/>
            <person name="Xu Z."/>
            <person name="Mise K."/>
            <person name="Masuda Y."/>
            <person name="Ushijima N."/>
            <person name="Hayakawa C."/>
            <person name="Shiratori Y."/>
            <person name="Senoo K."/>
        </authorList>
    </citation>
    <scope>NUCLEOTIDE SEQUENCE [LARGE SCALE GENOMIC DNA]</scope>
    <source>
        <strain evidence="4">Red630</strain>
    </source>
</reference>
<accession>A0ABN6N577</accession>
<sequence length="135" mass="15619">MVATELRVIYGDTDKMGIVYYANYLRFFEAGRNEFIRAKGLRYRDFEELHRLALPVVDAQVSYRSPARYDDLLRVEVRLTEVRRASARFGYRVLRGEELLATGHTVHACVDLDGRVQRMPRALLDRLLPGEDVAT</sequence>
<protein>
    <submittedName>
        <fullName evidence="3">Thioesterase</fullName>
    </submittedName>
</protein>
<dbReference type="PANTHER" id="PTHR31793">
    <property type="entry name" value="4-HYDROXYBENZOYL-COA THIOESTERASE FAMILY MEMBER"/>
    <property type="match status" value="1"/>
</dbReference>
<keyword evidence="2" id="KW-0378">Hydrolase</keyword>
<evidence type="ECO:0000313" key="4">
    <source>
        <dbReference type="Proteomes" id="UP001162734"/>
    </source>
</evidence>
<dbReference type="EMBL" id="AP025592">
    <property type="protein sequence ID" value="BDG07720.1"/>
    <property type="molecule type" value="Genomic_DNA"/>
</dbReference>
<evidence type="ECO:0000256" key="1">
    <source>
        <dbReference type="ARBA" id="ARBA00005953"/>
    </source>
</evidence>
<dbReference type="PANTHER" id="PTHR31793:SF27">
    <property type="entry name" value="NOVEL THIOESTERASE SUPERFAMILY DOMAIN AND SAPOSIN A-TYPE DOMAIN CONTAINING PROTEIN (0610012H03RIK)"/>
    <property type="match status" value="1"/>
</dbReference>
<dbReference type="InterPro" id="IPR006684">
    <property type="entry name" value="YbgC/YbaW"/>
</dbReference>
<keyword evidence="4" id="KW-1185">Reference proteome</keyword>
<name>A0ABN6N577_9BACT</name>
<proteinExistence type="inferred from homology"/>
<dbReference type="NCBIfam" id="TIGR00051">
    <property type="entry name" value="YbgC/FadM family acyl-CoA thioesterase"/>
    <property type="match status" value="1"/>
</dbReference>
<dbReference type="Proteomes" id="UP001162734">
    <property type="component" value="Chromosome"/>
</dbReference>
<dbReference type="Gene3D" id="3.10.129.10">
    <property type="entry name" value="Hotdog Thioesterase"/>
    <property type="match status" value="1"/>
</dbReference>
<dbReference type="InterPro" id="IPR050563">
    <property type="entry name" value="4-hydroxybenzoyl-CoA_TE"/>
</dbReference>
<organism evidence="3 4">
    <name type="scientific">Anaeromyxobacter paludicola</name>
    <dbReference type="NCBI Taxonomy" id="2918171"/>
    <lineage>
        <taxon>Bacteria</taxon>
        <taxon>Pseudomonadati</taxon>
        <taxon>Myxococcota</taxon>
        <taxon>Myxococcia</taxon>
        <taxon>Myxococcales</taxon>
        <taxon>Cystobacterineae</taxon>
        <taxon>Anaeromyxobacteraceae</taxon>
        <taxon>Anaeromyxobacter</taxon>
    </lineage>
</organism>
<gene>
    <name evidence="3" type="ORF">AMPC_08330</name>
</gene>
<dbReference type="CDD" id="cd00586">
    <property type="entry name" value="4HBT"/>
    <property type="match status" value="1"/>
</dbReference>
<evidence type="ECO:0000313" key="3">
    <source>
        <dbReference type="EMBL" id="BDG07720.1"/>
    </source>
</evidence>
<dbReference type="SUPFAM" id="SSF54637">
    <property type="entry name" value="Thioesterase/thiol ester dehydrase-isomerase"/>
    <property type="match status" value="1"/>
</dbReference>
<dbReference type="PIRSF" id="PIRSF003230">
    <property type="entry name" value="YbgC"/>
    <property type="match status" value="1"/>
</dbReference>
<evidence type="ECO:0000256" key="2">
    <source>
        <dbReference type="ARBA" id="ARBA00022801"/>
    </source>
</evidence>
<dbReference type="Pfam" id="PF13279">
    <property type="entry name" value="4HBT_2"/>
    <property type="match status" value="1"/>
</dbReference>
<comment type="similarity">
    <text evidence="1">Belongs to the 4-hydroxybenzoyl-CoA thioesterase family.</text>
</comment>
<dbReference type="InterPro" id="IPR029069">
    <property type="entry name" value="HotDog_dom_sf"/>
</dbReference>